<keyword evidence="1" id="KW-0346">Stress response</keyword>
<dbReference type="Proteomes" id="UP001328733">
    <property type="component" value="Unassembled WGS sequence"/>
</dbReference>
<comment type="similarity">
    <text evidence="2 3">Belongs to the small heat shock protein (HSP20) family.</text>
</comment>
<keyword evidence="6" id="KW-1185">Reference proteome</keyword>
<feature type="domain" description="SHSP" evidence="4">
    <location>
        <begin position="30"/>
        <end position="137"/>
    </location>
</feature>
<protein>
    <submittedName>
        <fullName evidence="5">Hsp20/alpha crystallin family protein</fullName>
    </submittedName>
</protein>
<dbReference type="InterPro" id="IPR044587">
    <property type="entry name" value="HSP21-like"/>
</dbReference>
<evidence type="ECO:0000256" key="2">
    <source>
        <dbReference type="PROSITE-ProRule" id="PRU00285"/>
    </source>
</evidence>
<evidence type="ECO:0000313" key="6">
    <source>
        <dbReference type="Proteomes" id="UP001328733"/>
    </source>
</evidence>
<proteinExistence type="inferred from homology"/>
<gene>
    <name evidence="5" type="ORF">V0288_22280</name>
</gene>
<organism evidence="5 6">
    <name type="scientific">Pannus brasiliensis CCIBt3594</name>
    <dbReference type="NCBI Taxonomy" id="1427578"/>
    <lineage>
        <taxon>Bacteria</taxon>
        <taxon>Bacillati</taxon>
        <taxon>Cyanobacteriota</taxon>
        <taxon>Cyanophyceae</taxon>
        <taxon>Oscillatoriophycideae</taxon>
        <taxon>Chroococcales</taxon>
        <taxon>Microcystaceae</taxon>
        <taxon>Pannus</taxon>
    </lineage>
</organism>
<sequence length="139" mass="15763">MILTRYSTDRDVQALNRQVDRLLHEILPVPARSLYSPTVEVSETENSIEVKVELPGIDVNNVEIQVTKELVSIRGERKRPEGTPVSEFRYGQFGRSIVLPAKVQNTAVTADYRDGILYLTLPKAEEEKNKVVKVQLTKE</sequence>
<accession>A0AAW9QXJ1</accession>
<dbReference type="PANTHER" id="PTHR46733">
    <property type="entry name" value="26.5 KDA HEAT SHOCK PROTEIN, MITOCHONDRIAL"/>
    <property type="match status" value="1"/>
</dbReference>
<evidence type="ECO:0000313" key="5">
    <source>
        <dbReference type="EMBL" id="MEG3439871.1"/>
    </source>
</evidence>
<name>A0AAW9QXJ1_9CHRO</name>
<dbReference type="GO" id="GO:0009408">
    <property type="term" value="P:response to heat"/>
    <property type="evidence" value="ECO:0007669"/>
    <property type="project" value="InterPro"/>
</dbReference>
<dbReference type="Gene3D" id="2.60.40.790">
    <property type="match status" value="1"/>
</dbReference>
<dbReference type="PROSITE" id="PS01031">
    <property type="entry name" value="SHSP"/>
    <property type="match status" value="1"/>
</dbReference>
<dbReference type="CDD" id="cd06464">
    <property type="entry name" value="ACD_sHsps-like"/>
    <property type="match status" value="1"/>
</dbReference>
<evidence type="ECO:0000259" key="4">
    <source>
        <dbReference type="PROSITE" id="PS01031"/>
    </source>
</evidence>
<dbReference type="InterPro" id="IPR002068">
    <property type="entry name" value="A-crystallin/Hsp20_dom"/>
</dbReference>
<evidence type="ECO:0000256" key="1">
    <source>
        <dbReference type="ARBA" id="ARBA00023016"/>
    </source>
</evidence>
<dbReference type="Pfam" id="PF00011">
    <property type="entry name" value="HSP20"/>
    <property type="match status" value="1"/>
</dbReference>
<dbReference type="EMBL" id="JBAFSM010000063">
    <property type="protein sequence ID" value="MEG3439871.1"/>
    <property type="molecule type" value="Genomic_DNA"/>
</dbReference>
<dbReference type="InterPro" id="IPR008978">
    <property type="entry name" value="HSP20-like_chaperone"/>
</dbReference>
<dbReference type="RefSeq" id="WP_332867346.1">
    <property type="nucleotide sequence ID" value="NZ_JBAFSM010000063.1"/>
</dbReference>
<dbReference type="PANTHER" id="PTHR46733:SF4">
    <property type="entry name" value="HEAT SHOCK PROTEIN 21, CHLOROPLASTIC"/>
    <property type="match status" value="1"/>
</dbReference>
<comment type="caution">
    <text evidence="5">The sequence shown here is derived from an EMBL/GenBank/DDBJ whole genome shotgun (WGS) entry which is preliminary data.</text>
</comment>
<reference evidence="5 6" key="1">
    <citation type="submission" date="2024-01" db="EMBL/GenBank/DDBJ databases">
        <title>Genomic insights into the taxonomy and metabolism of the cyanobacterium Pannus brasiliensis CCIBt3594.</title>
        <authorList>
            <person name="Machado M."/>
            <person name="Botero N.B."/>
            <person name="Andreote A.P.D."/>
            <person name="Feitosa A.M.T."/>
            <person name="Popin R."/>
            <person name="Sivonen K."/>
            <person name="Fiore M.F."/>
        </authorList>
    </citation>
    <scope>NUCLEOTIDE SEQUENCE [LARGE SCALE GENOMIC DNA]</scope>
    <source>
        <strain evidence="5 6">CCIBt3594</strain>
    </source>
</reference>
<dbReference type="SUPFAM" id="SSF49764">
    <property type="entry name" value="HSP20-like chaperones"/>
    <property type="match status" value="1"/>
</dbReference>
<dbReference type="AlphaFoldDB" id="A0AAW9QXJ1"/>
<evidence type="ECO:0000256" key="3">
    <source>
        <dbReference type="RuleBase" id="RU003616"/>
    </source>
</evidence>